<protein>
    <recommendedName>
        <fullName evidence="5">Phosphatidate cytidylyltransferase</fullName>
    </recommendedName>
</protein>
<dbReference type="InterPro" id="IPR010415">
    <property type="entry name" value="LpxI_C"/>
</dbReference>
<proteinExistence type="predicted"/>
<reference evidence="3" key="1">
    <citation type="submission" date="2020-11" db="EMBL/GenBank/DDBJ databases">
        <title>Complete genome sequence of a novel pathogenic Methylobacterium strain isolated from rice in Vietnam.</title>
        <authorList>
            <person name="Lai K."/>
            <person name="Okazaki S."/>
            <person name="Higashi K."/>
            <person name="Mori H."/>
            <person name="Toyoda A."/>
            <person name="Kurokawa K."/>
        </authorList>
    </citation>
    <scope>NUCLEOTIDE SEQUENCE</scope>
    <source>
        <strain evidence="3">VL1</strain>
    </source>
</reference>
<feature type="domain" description="LpxI N-terminal" evidence="2">
    <location>
        <begin position="20"/>
        <end position="148"/>
    </location>
</feature>
<evidence type="ECO:0000313" key="3">
    <source>
        <dbReference type="EMBL" id="BCM85586.1"/>
    </source>
</evidence>
<dbReference type="Gene3D" id="3.40.50.20">
    <property type="match status" value="1"/>
</dbReference>
<sequence>MAAAAAHADRSPAPQAAGPVAIVAGAGRLPLLIAAALEAVGRPCRVLAIRGFADPATRRRADATVDLLDVRGALDILCGWHPAGVTLAGAVARPSPAALLNTLAAYRNRETLRSLASGGDDHLLRGVLALLEEHGLQVLGVRDLAPGLMAPVGRLGALGPDAAAEASVAAGRALLASLSPHDVGQAAVVASRRVLAVEGPEGTDRMLDRARALSRRPFGLGRAPAAMVLVKRAKDGQDLRVDLPAIGPRTVKRAAQAGCIGIAVGAGDTLVLDRAETAALADRLGLFLLGLPPDPPEPAP</sequence>
<name>A0A8H8WW65_9HYPH</name>
<gene>
    <name evidence="3" type="ORF">mvi_40470</name>
</gene>
<dbReference type="Pfam" id="PF06230">
    <property type="entry name" value="LpxI_C"/>
    <property type="match status" value="1"/>
</dbReference>
<dbReference type="PANTHER" id="PTHR39962:SF1">
    <property type="entry name" value="LPXI FAMILY PROTEIN"/>
    <property type="match status" value="1"/>
</dbReference>
<dbReference type="Proteomes" id="UP000663508">
    <property type="component" value="Chromosome"/>
</dbReference>
<accession>A0A8H8WW65</accession>
<dbReference type="Pfam" id="PF17930">
    <property type="entry name" value="LpxI_N"/>
    <property type="match status" value="1"/>
</dbReference>
<dbReference type="InterPro" id="IPR053174">
    <property type="entry name" value="LpxI"/>
</dbReference>
<dbReference type="InterPro" id="IPR041255">
    <property type="entry name" value="LpxI_N"/>
</dbReference>
<evidence type="ECO:0008006" key="5">
    <source>
        <dbReference type="Google" id="ProtNLM"/>
    </source>
</evidence>
<dbReference type="Gene3D" id="3.40.140.80">
    <property type="match status" value="1"/>
</dbReference>
<dbReference type="EMBL" id="AP024145">
    <property type="protein sequence ID" value="BCM85586.1"/>
    <property type="molecule type" value="Genomic_DNA"/>
</dbReference>
<evidence type="ECO:0000313" key="4">
    <source>
        <dbReference type="Proteomes" id="UP000663508"/>
    </source>
</evidence>
<dbReference type="PANTHER" id="PTHR39962">
    <property type="entry name" value="BLL4848 PROTEIN"/>
    <property type="match status" value="1"/>
</dbReference>
<dbReference type="InterPro" id="IPR043167">
    <property type="entry name" value="LpxI_C_sf"/>
</dbReference>
<evidence type="ECO:0000259" key="1">
    <source>
        <dbReference type="Pfam" id="PF06230"/>
    </source>
</evidence>
<dbReference type="KEGG" id="mind:mvi_40470"/>
<evidence type="ECO:0000259" key="2">
    <source>
        <dbReference type="Pfam" id="PF17930"/>
    </source>
</evidence>
<dbReference type="RefSeq" id="WP_207178554.1">
    <property type="nucleotide sequence ID" value="NZ_AP024145.1"/>
</dbReference>
<organism evidence="3 4">
    <name type="scientific">Methylobacterium indicum</name>
    <dbReference type="NCBI Taxonomy" id="1775910"/>
    <lineage>
        <taxon>Bacteria</taxon>
        <taxon>Pseudomonadati</taxon>
        <taxon>Pseudomonadota</taxon>
        <taxon>Alphaproteobacteria</taxon>
        <taxon>Hyphomicrobiales</taxon>
        <taxon>Methylobacteriaceae</taxon>
        <taxon>Methylobacterium</taxon>
    </lineage>
</organism>
<dbReference type="AlphaFoldDB" id="A0A8H8WW65"/>
<feature type="domain" description="LpxI C-terminal" evidence="1">
    <location>
        <begin position="153"/>
        <end position="288"/>
    </location>
</feature>